<dbReference type="Proteomes" id="UP000660611">
    <property type="component" value="Unassembled WGS sequence"/>
</dbReference>
<gene>
    <name evidence="2" type="ORF">Dsi01nite_075620</name>
</gene>
<dbReference type="SUPFAM" id="SSF46785">
    <property type="entry name" value="Winged helix' DNA-binding domain"/>
    <property type="match status" value="1"/>
</dbReference>
<sequence>MTIQLRSPSYFVLAALLDGALHGYVIIKRVEALSDGAVRLAAGSLYAVLDRLADAGLVEVVNEEIVNGRARRYYALTADGGTALQDEAARLAAAAKVVTNATARRRAINTAVSPA</sequence>
<dbReference type="InterPro" id="IPR036388">
    <property type="entry name" value="WH-like_DNA-bd_sf"/>
</dbReference>
<evidence type="ECO:0000313" key="3">
    <source>
        <dbReference type="Proteomes" id="UP000660611"/>
    </source>
</evidence>
<feature type="domain" description="Transcription regulator PadR N-terminal" evidence="1">
    <location>
        <begin position="12"/>
        <end position="85"/>
    </location>
</feature>
<dbReference type="RefSeq" id="WP_203851196.1">
    <property type="nucleotide sequence ID" value="NZ_BAAAVW010000024.1"/>
</dbReference>
<evidence type="ECO:0000259" key="1">
    <source>
        <dbReference type="Pfam" id="PF03551"/>
    </source>
</evidence>
<evidence type="ECO:0000313" key="2">
    <source>
        <dbReference type="EMBL" id="GIG49521.1"/>
    </source>
</evidence>
<keyword evidence="3" id="KW-1185">Reference proteome</keyword>
<dbReference type="InterPro" id="IPR005149">
    <property type="entry name" value="Tscrpt_reg_PadR_N"/>
</dbReference>
<proteinExistence type="predicted"/>
<dbReference type="InterPro" id="IPR036390">
    <property type="entry name" value="WH_DNA-bd_sf"/>
</dbReference>
<dbReference type="EMBL" id="BONQ01000120">
    <property type="protein sequence ID" value="GIG49521.1"/>
    <property type="molecule type" value="Genomic_DNA"/>
</dbReference>
<dbReference type="Pfam" id="PF03551">
    <property type="entry name" value="PadR"/>
    <property type="match status" value="1"/>
</dbReference>
<dbReference type="AlphaFoldDB" id="A0A919PUH9"/>
<reference evidence="2" key="1">
    <citation type="submission" date="2021-01" db="EMBL/GenBank/DDBJ databases">
        <title>Whole genome shotgun sequence of Dactylosporangium siamense NBRC 106093.</title>
        <authorList>
            <person name="Komaki H."/>
            <person name="Tamura T."/>
        </authorList>
    </citation>
    <scope>NUCLEOTIDE SEQUENCE</scope>
    <source>
        <strain evidence="2">NBRC 106093</strain>
    </source>
</reference>
<dbReference type="InterPro" id="IPR052509">
    <property type="entry name" value="Metal_resp_DNA-bind_regulator"/>
</dbReference>
<accession>A0A919PUH9</accession>
<dbReference type="PANTHER" id="PTHR33169">
    <property type="entry name" value="PADR-FAMILY TRANSCRIPTIONAL REGULATOR"/>
    <property type="match status" value="1"/>
</dbReference>
<name>A0A919PUH9_9ACTN</name>
<dbReference type="PANTHER" id="PTHR33169:SF14">
    <property type="entry name" value="TRANSCRIPTIONAL REGULATOR RV3488"/>
    <property type="match status" value="1"/>
</dbReference>
<comment type="caution">
    <text evidence="2">The sequence shown here is derived from an EMBL/GenBank/DDBJ whole genome shotgun (WGS) entry which is preliminary data.</text>
</comment>
<dbReference type="Gene3D" id="1.10.10.10">
    <property type="entry name" value="Winged helix-like DNA-binding domain superfamily/Winged helix DNA-binding domain"/>
    <property type="match status" value="1"/>
</dbReference>
<protein>
    <recommendedName>
        <fullName evidence="1">Transcription regulator PadR N-terminal domain-containing protein</fullName>
    </recommendedName>
</protein>
<organism evidence="2 3">
    <name type="scientific">Dactylosporangium siamense</name>
    <dbReference type="NCBI Taxonomy" id="685454"/>
    <lineage>
        <taxon>Bacteria</taxon>
        <taxon>Bacillati</taxon>
        <taxon>Actinomycetota</taxon>
        <taxon>Actinomycetes</taxon>
        <taxon>Micromonosporales</taxon>
        <taxon>Micromonosporaceae</taxon>
        <taxon>Dactylosporangium</taxon>
    </lineage>
</organism>